<keyword evidence="2" id="KW-0732">Signal</keyword>
<feature type="signal peptide" evidence="2">
    <location>
        <begin position="1"/>
        <end position="21"/>
    </location>
</feature>
<proteinExistence type="predicted"/>
<organism evidence="3 4">
    <name type="scientific">Thalassobacterium maritimum</name>
    <dbReference type="NCBI Taxonomy" id="3041265"/>
    <lineage>
        <taxon>Bacteria</taxon>
        <taxon>Pseudomonadati</taxon>
        <taxon>Verrucomicrobiota</taxon>
        <taxon>Opitutia</taxon>
        <taxon>Puniceicoccales</taxon>
        <taxon>Coraliomargaritaceae</taxon>
        <taxon>Thalassobacterium</taxon>
    </lineage>
</organism>
<dbReference type="SUPFAM" id="SSF81901">
    <property type="entry name" value="HCP-like"/>
    <property type="match status" value="1"/>
</dbReference>
<dbReference type="SUPFAM" id="SSF48452">
    <property type="entry name" value="TPR-like"/>
    <property type="match status" value="1"/>
</dbReference>
<feature type="region of interest" description="Disordered" evidence="1">
    <location>
        <begin position="724"/>
        <end position="759"/>
    </location>
</feature>
<dbReference type="InterPro" id="IPR011990">
    <property type="entry name" value="TPR-like_helical_dom_sf"/>
</dbReference>
<dbReference type="EMBL" id="JARXHW010000052">
    <property type="protein sequence ID" value="MDQ8209114.1"/>
    <property type="molecule type" value="Genomic_DNA"/>
</dbReference>
<dbReference type="PROSITE" id="PS50194">
    <property type="entry name" value="FILAMIN_REPEAT"/>
    <property type="match status" value="1"/>
</dbReference>
<dbReference type="Pfam" id="PF08238">
    <property type="entry name" value="Sel1"/>
    <property type="match status" value="4"/>
</dbReference>
<dbReference type="PANTHER" id="PTHR11102">
    <property type="entry name" value="SEL-1-LIKE PROTEIN"/>
    <property type="match status" value="1"/>
</dbReference>
<dbReference type="Proteomes" id="UP001225316">
    <property type="component" value="Unassembled WGS sequence"/>
</dbReference>
<dbReference type="Gene3D" id="1.25.40.10">
    <property type="entry name" value="Tetratricopeptide repeat domain"/>
    <property type="match status" value="1"/>
</dbReference>
<evidence type="ECO:0000313" key="4">
    <source>
        <dbReference type="Proteomes" id="UP001225316"/>
    </source>
</evidence>
<dbReference type="InterPro" id="IPR006597">
    <property type="entry name" value="Sel1-like"/>
</dbReference>
<dbReference type="SMART" id="SM00671">
    <property type="entry name" value="SEL1"/>
    <property type="match status" value="5"/>
</dbReference>
<protein>
    <submittedName>
        <fullName evidence="3">Tetratricopeptide repeat protein</fullName>
    </submittedName>
</protein>
<dbReference type="RefSeq" id="WP_308951918.1">
    <property type="nucleotide sequence ID" value="NZ_JARXHW010000052.1"/>
</dbReference>
<keyword evidence="4" id="KW-1185">Reference proteome</keyword>
<name>A0ABU1AY70_9BACT</name>
<feature type="chain" id="PRO_5046706743" evidence="2">
    <location>
        <begin position="22"/>
        <end position="1019"/>
    </location>
</feature>
<gene>
    <name evidence="3" type="ORF">QEH52_16430</name>
</gene>
<dbReference type="InterPro" id="IPR050767">
    <property type="entry name" value="Sel1_AlgK"/>
</dbReference>
<comment type="caution">
    <text evidence="3">The sequence shown here is derived from an EMBL/GenBank/DDBJ whole genome shotgun (WGS) entry which is preliminary data.</text>
</comment>
<accession>A0ABU1AY70</accession>
<dbReference type="InterPro" id="IPR017868">
    <property type="entry name" value="Filamin/ABP280_repeat-like"/>
</dbReference>
<feature type="compositionally biased region" description="Polar residues" evidence="1">
    <location>
        <begin position="728"/>
        <end position="759"/>
    </location>
</feature>
<reference evidence="3 4" key="1">
    <citation type="submission" date="2023-04" db="EMBL/GenBank/DDBJ databases">
        <title>A novel bacteria isolated from coastal sediment.</title>
        <authorList>
            <person name="Liu X.-J."/>
            <person name="Du Z.-J."/>
        </authorList>
    </citation>
    <scope>NUCLEOTIDE SEQUENCE [LARGE SCALE GENOMIC DNA]</scope>
    <source>
        <strain evidence="3 4">SDUM461003</strain>
    </source>
</reference>
<dbReference type="PANTHER" id="PTHR11102:SF160">
    <property type="entry name" value="ERAD-ASSOCIATED E3 UBIQUITIN-PROTEIN LIGASE COMPONENT HRD3"/>
    <property type="match status" value="1"/>
</dbReference>
<sequence length="1019" mass="114666">MKASITLFYLWLLLTPAWLQAEPVAVKALETIACSPTIRTATALYDDGQGKPSDFETAFELFESAADQGDPVAQYYTGHMYLNARGTFLDTKAAWRYFKLAADQGVDRAYGRLSYMLTRGLSVAEDWPRAMHYLRIAAQSDVQSMNNLANYIIAGKTAGTEVEALNLLKKAVAANNVNALNNLGYYHTSGTLSQPDPEYGIQLLLQAVELGDTHALNNLWRLRRGSSHLVKKEHAAIQNLPSVTKHSEKEAYKWIREPVAVYRQAGIEAGLDRLEDTLNVWLRSNRLYPFRRQVWWEAQALSGREDPEWSYRLYQWLYQKCKADYLRRNPNKVYLDSAMLHNLSKEQLATGRIAGMAQTSEWVYQGFLANECIELNLRPAEAMQLGQPKLPRTRQLQTMVHMQPGSHNSKTKIGTPLFHGDISGLIVLPRADLYQGAWRGTLGYTQWIRDWVDAVLRHGIENAVSRPNEVWQTQADAAFLDAQVYEWLGFYDKALQQYAIPIDSNQSGYAYRHLHEARTRQVRLELNSHQSPSENLESLQTLRQLRKDNKFDTTRAPLEVDLAIASLLRHEGQHQAAREKLDDVLSAATSERLFLARIDALRQRAIWGLADQDTTQVEDDLIQLLQLSRSKGLKINEPELYHLYARLKASQGDIAAAIDLQHTSIEFCESIDLYTWLPLRYLELAEWYQQIGNNALAEHYQQLARKLINQPDAEYPQWISKATKDRLQQNSSTNNTVKTPNVDTRQQQKPPRTASSSGAITSVQAIDLQPVKLVSVPIQGKPALGLFTLTNSSVNTQSLQLTAAGHIQHFQATSQGDYQLSLNMNKDFTLRSLDVELQGNTQYLIYVDAPAGQEPLDLTLTTTPDEGQTQQATFQFHESGDANKNAVINAAYLEGNPFYMVSVFHLLQRSEQSSATSLDLRIRASTPARIEAYSGDGELIFIDADGDGTFTSPGDILRSDTDGDGHPNVPFLADSDSSSLELMILPESLPVNGMLDIHIESQSDQGWRSDSVDTIHYHD</sequence>
<evidence type="ECO:0000256" key="2">
    <source>
        <dbReference type="SAM" id="SignalP"/>
    </source>
</evidence>
<evidence type="ECO:0000256" key="1">
    <source>
        <dbReference type="SAM" id="MobiDB-lite"/>
    </source>
</evidence>
<evidence type="ECO:0000313" key="3">
    <source>
        <dbReference type="EMBL" id="MDQ8209114.1"/>
    </source>
</evidence>